<accession>A0A1E3NJB0</accession>
<dbReference type="GeneID" id="30180188"/>
<sequence>MDGWMISGGKTWPRGSTLGCFWALGACLPAFTFIEEASCRRSASCFIVAGSRRKQNATAWFPCGDKKNARFQKRRTAQGQLAPEPLLSA</sequence>
<protein>
    <recommendedName>
        <fullName evidence="4">Secreted protein</fullName>
    </recommendedName>
</protein>
<dbReference type="RefSeq" id="XP_019017347.1">
    <property type="nucleotide sequence ID" value="XM_019163501.1"/>
</dbReference>
<evidence type="ECO:0000256" key="1">
    <source>
        <dbReference type="SAM" id="SignalP"/>
    </source>
</evidence>
<evidence type="ECO:0000313" key="2">
    <source>
        <dbReference type="EMBL" id="ODQ46234.1"/>
    </source>
</evidence>
<proteinExistence type="predicted"/>
<evidence type="ECO:0008006" key="4">
    <source>
        <dbReference type="Google" id="ProtNLM"/>
    </source>
</evidence>
<reference evidence="2 3" key="1">
    <citation type="journal article" date="2016" name="Proc. Natl. Acad. Sci. U.S.A.">
        <title>Comparative genomics of biotechnologically important yeasts.</title>
        <authorList>
            <person name="Riley R."/>
            <person name="Haridas S."/>
            <person name="Wolfe K.H."/>
            <person name="Lopes M.R."/>
            <person name="Hittinger C.T."/>
            <person name="Goeker M."/>
            <person name="Salamov A.A."/>
            <person name="Wisecaver J.H."/>
            <person name="Long T.M."/>
            <person name="Calvey C.H."/>
            <person name="Aerts A.L."/>
            <person name="Barry K.W."/>
            <person name="Choi C."/>
            <person name="Clum A."/>
            <person name="Coughlan A.Y."/>
            <person name="Deshpande S."/>
            <person name="Douglass A.P."/>
            <person name="Hanson S.J."/>
            <person name="Klenk H.-P."/>
            <person name="LaButti K.M."/>
            <person name="Lapidus A."/>
            <person name="Lindquist E.A."/>
            <person name="Lipzen A.M."/>
            <person name="Meier-Kolthoff J.P."/>
            <person name="Ohm R.A."/>
            <person name="Otillar R.P."/>
            <person name="Pangilinan J.L."/>
            <person name="Peng Y."/>
            <person name="Rokas A."/>
            <person name="Rosa C.A."/>
            <person name="Scheuner C."/>
            <person name="Sibirny A.A."/>
            <person name="Slot J.C."/>
            <person name="Stielow J.B."/>
            <person name="Sun H."/>
            <person name="Kurtzman C.P."/>
            <person name="Blackwell M."/>
            <person name="Grigoriev I.V."/>
            <person name="Jeffries T.W."/>
        </authorList>
    </citation>
    <scope>NUCLEOTIDE SEQUENCE [LARGE SCALE GENOMIC DNA]</scope>
    <source>
        <strain evidence="2 3">NRRL Y-2026</strain>
    </source>
</reference>
<organism evidence="2 3">
    <name type="scientific">Pichia membranifaciens NRRL Y-2026</name>
    <dbReference type="NCBI Taxonomy" id="763406"/>
    <lineage>
        <taxon>Eukaryota</taxon>
        <taxon>Fungi</taxon>
        <taxon>Dikarya</taxon>
        <taxon>Ascomycota</taxon>
        <taxon>Saccharomycotina</taxon>
        <taxon>Pichiomycetes</taxon>
        <taxon>Pichiales</taxon>
        <taxon>Pichiaceae</taxon>
        <taxon>Pichia</taxon>
    </lineage>
</organism>
<gene>
    <name evidence="2" type="ORF">PICMEDRAFT_67767</name>
</gene>
<feature type="chain" id="PRO_5009133387" description="Secreted protein" evidence="1">
    <location>
        <begin position="28"/>
        <end position="89"/>
    </location>
</feature>
<keyword evidence="3" id="KW-1185">Reference proteome</keyword>
<dbReference type="EMBL" id="KV454003">
    <property type="protein sequence ID" value="ODQ46234.1"/>
    <property type="molecule type" value="Genomic_DNA"/>
</dbReference>
<name>A0A1E3NJB0_9ASCO</name>
<dbReference type="Proteomes" id="UP000094455">
    <property type="component" value="Unassembled WGS sequence"/>
</dbReference>
<keyword evidence="1" id="KW-0732">Signal</keyword>
<evidence type="ECO:0000313" key="3">
    <source>
        <dbReference type="Proteomes" id="UP000094455"/>
    </source>
</evidence>
<dbReference type="AlphaFoldDB" id="A0A1E3NJB0"/>
<feature type="signal peptide" evidence="1">
    <location>
        <begin position="1"/>
        <end position="27"/>
    </location>
</feature>